<dbReference type="InterPro" id="IPR008942">
    <property type="entry name" value="ENTH_VHS"/>
</dbReference>
<name>A0AAD5HIQ4_UMBRA</name>
<reference evidence="5" key="2">
    <citation type="journal article" date="2022" name="Proc. Natl. Acad. Sci. U.S.A.">
        <title>Diploid-dominant life cycles characterize the early evolution of Fungi.</title>
        <authorList>
            <person name="Amses K.R."/>
            <person name="Simmons D.R."/>
            <person name="Longcore J.E."/>
            <person name="Mondo S.J."/>
            <person name="Seto K."/>
            <person name="Jeronimo G.H."/>
            <person name="Bonds A.E."/>
            <person name="Quandt C.A."/>
            <person name="Davis W.J."/>
            <person name="Chang Y."/>
            <person name="Federici B.A."/>
            <person name="Kuo A."/>
            <person name="LaButti K."/>
            <person name="Pangilinan J."/>
            <person name="Andreopoulos W."/>
            <person name="Tritt A."/>
            <person name="Riley R."/>
            <person name="Hundley H."/>
            <person name="Johnson J."/>
            <person name="Lipzen A."/>
            <person name="Barry K."/>
            <person name="Lang B.F."/>
            <person name="Cuomo C.A."/>
            <person name="Buchler N.E."/>
            <person name="Grigoriev I.V."/>
            <person name="Spatafora J.W."/>
            <person name="Stajich J.E."/>
            <person name="James T.Y."/>
        </authorList>
    </citation>
    <scope>NUCLEOTIDE SEQUENCE</scope>
    <source>
        <strain evidence="5">AG</strain>
    </source>
</reference>
<dbReference type="Proteomes" id="UP001206595">
    <property type="component" value="Unassembled WGS sequence"/>
</dbReference>
<dbReference type="GeneID" id="75910653"/>
<dbReference type="FunFam" id="1.20.58.150:FF:000004">
    <property type="entry name" value="ENTH domain protein"/>
    <property type="match status" value="1"/>
</dbReference>
<keyword evidence="6" id="KW-1185">Reference proteome</keyword>
<keyword evidence="2" id="KW-0963">Cytoplasm</keyword>
<dbReference type="InterPro" id="IPR014712">
    <property type="entry name" value="ANTH_dom_sf"/>
</dbReference>
<dbReference type="Pfam" id="PF07651">
    <property type="entry name" value="ANTH"/>
    <property type="match status" value="1"/>
</dbReference>
<protein>
    <recommendedName>
        <fullName evidence="4">ENTH domain-containing protein</fullName>
    </recommendedName>
</protein>
<dbReference type="SMART" id="SM00273">
    <property type="entry name" value="ENTH"/>
    <property type="match status" value="1"/>
</dbReference>
<evidence type="ECO:0000256" key="2">
    <source>
        <dbReference type="ARBA" id="ARBA00022490"/>
    </source>
</evidence>
<dbReference type="GO" id="GO:0005905">
    <property type="term" value="C:clathrin-coated pit"/>
    <property type="evidence" value="ECO:0007669"/>
    <property type="project" value="TreeGrafter"/>
</dbReference>
<dbReference type="PROSITE" id="PS50942">
    <property type="entry name" value="ENTH"/>
    <property type="match status" value="1"/>
</dbReference>
<sequence>METAVRKATRLDYQAPKQKHLQHLISLTHSSNLNMKDLFEMLQRRIRENSWIIVFKALITVHTLMREGSGDKIIVFVEQHPTILDVSRLKEKGGAGEHVRNIREYSAYLEEKVLAYRDLHVDYVKATANGKSGRLRRLPVSQGLLRETSVLQRQIAGLLKCQFSLDQIDNEITLQAFKLLVEDLLVLFQAVNEGVINILEHYFAMSKPDARESLEIYKRFAKQTEAVIDYLSMAKRLQRDLQIEIPIGKHAPLSLATALEEYLLDPDYETQRESAEKGKSAASNGGKDTTTTTTSGPSNGSTSAPSQPKELIDFFTSIENESATLFKDPNSNATFISTQPTGVMSNPTGVMTNSTGLMPNPSFGNPPQLNAVSPQQTGNPFRSSTMPMRSQSTGMSPSTGFGTMGSLQPQMTGLPSPSLSSPNPNNANPFRASTMSFPVSSPYANNSVQAPQNTAFTGMSSPLGPQMTGLQAQTTGMSTLNTPMQSMQGTGMMNLQTQTPMFTGANSMSPRMSFNPYMQQQQQQSFVQSPMNNNVNPFAANMAQQQQMTGQTNNPNNFQQWTPTF</sequence>
<dbReference type="GO" id="GO:0000149">
    <property type="term" value="F:SNARE binding"/>
    <property type="evidence" value="ECO:0007669"/>
    <property type="project" value="TreeGrafter"/>
</dbReference>
<evidence type="ECO:0000313" key="6">
    <source>
        <dbReference type="Proteomes" id="UP001206595"/>
    </source>
</evidence>
<dbReference type="InterPro" id="IPR045192">
    <property type="entry name" value="AP180-like"/>
</dbReference>
<dbReference type="InterPro" id="IPR013809">
    <property type="entry name" value="ENTH"/>
</dbReference>
<dbReference type="GO" id="GO:0005546">
    <property type="term" value="F:phosphatidylinositol-4,5-bisphosphate binding"/>
    <property type="evidence" value="ECO:0007669"/>
    <property type="project" value="TreeGrafter"/>
</dbReference>
<dbReference type="InterPro" id="IPR011417">
    <property type="entry name" value="ANTH_dom"/>
</dbReference>
<reference evidence="5" key="1">
    <citation type="submission" date="2021-06" db="EMBL/GenBank/DDBJ databases">
        <authorList>
            <consortium name="DOE Joint Genome Institute"/>
            <person name="Mondo S.J."/>
            <person name="Amses K.R."/>
            <person name="Simmons D.R."/>
            <person name="Longcore J.E."/>
            <person name="Seto K."/>
            <person name="Alves G.H."/>
            <person name="Bonds A.E."/>
            <person name="Quandt C.A."/>
            <person name="Davis W.J."/>
            <person name="Chang Y."/>
            <person name="Letcher P.M."/>
            <person name="Powell M.J."/>
            <person name="Kuo A."/>
            <person name="Labutti K."/>
            <person name="Pangilinan J."/>
            <person name="Andreopoulos W."/>
            <person name="Tritt A."/>
            <person name="Riley R."/>
            <person name="Hundley H."/>
            <person name="Johnson J."/>
            <person name="Lipzen A."/>
            <person name="Barry K."/>
            <person name="Berbee M.L."/>
            <person name="Buchler N.E."/>
            <person name="Grigoriev I.V."/>
            <person name="Spatafora J.W."/>
            <person name="Stajich J.E."/>
            <person name="James T.Y."/>
        </authorList>
    </citation>
    <scope>NUCLEOTIDE SEQUENCE</scope>
    <source>
        <strain evidence="5">AG</strain>
    </source>
</reference>
<dbReference type="GO" id="GO:0030136">
    <property type="term" value="C:clathrin-coated vesicle"/>
    <property type="evidence" value="ECO:0007669"/>
    <property type="project" value="InterPro"/>
</dbReference>
<feature type="region of interest" description="Disordered" evidence="3">
    <location>
        <begin position="269"/>
        <end position="308"/>
    </location>
</feature>
<dbReference type="RefSeq" id="XP_051449283.1">
    <property type="nucleotide sequence ID" value="XM_051585305.1"/>
</dbReference>
<evidence type="ECO:0000259" key="4">
    <source>
        <dbReference type="PROSITE" id="PS50942"/>
    </source>
</evidence>
<dbReference type="PANTHER" id="PTHR22951:SF5">
    <property type="entry name" value="PHOSPHATIDYLINOSITOL-BINDING CLATHRIN ASSEMBLY PROTEIN LAP"/>
    <property type="match status" value="1"/>
</dbReference>
<comment type="caution">
    <text evidence="5">The sequence shown here is derived from an EMBL/GenBank/DDBJ whole genome shotgun (WGS) entry which is preliminary data.</text>
</comment>
<organism evidence="5 6">
    <name type="scientific">Umbelopsis ramanniana AG</name>
    <dbReference type="NCBI Taxonomy" id="1314678"/>
    <lineage>
        <taxon>Eukaryota</taxon>
        <taxon>Fungi</taxon>
        <taxon>Fungi incertae sedis</taxon>
        <taxon>Mucoromycota</taxon>
        <taxon>Mucoromycotina</taxon>
        <taxon>Umbelopsidomycetes</taxon>
        <taxon>Umbelopsidales</taxon>
        <taxon>Umbelopsidaceae</taxon>
        <taxon>Umbelopsis</taxon>
    </lineage>
</organism>
<dbReference type="GO" id="GO:0006900">
    <property type="term" value="P:vesicle budding from membrane"/>
    <property type="evidence" value="ECO:0007669"/>
    <property type="project" value="TreeGrafter"/>
</dbReference>
<dbReference type="PANTHER" id="PTHR22951">
    <property type="entry name" value="CLATHRIN ASSEMBLY PROTEIN"/>
    <property type="match status" value="1"/>
</dbReference>
<dbReference type="EMBL" id="MU620893">
    <property type="protein sequence ID" value="KAI8584279.1"/>
    <property type="molecule type" value="Genomic_DNA"/>
</dbReference>
<feature type="compositionally biased region" description="Low complexity" evidence="3">
    <location>
        <begin position="282"/>
        <end position="306"/>
    </location>
</feature>
<evidence type="ECO:0000256" key="1">
    <source>
        <dbReference type="ARBA" id="ARBA00004496"/>
    </source>
</evidence>
<dbReference type="GO" id="GO:0032050">
    <property type="term" value="F:clathrin heavy chain binding"/>
    <property type="evidence" value="ECO:0007669"/>
    <property type="project" value="TreeGrafter"/>
</dbReference>
<evidence type="ECO:0000256" key="3">
    <source>
        <dbReference type="SAM" id="MobiDB-lite"/>
    </source>
</evidence>
<gene>
    <name evidence="5" type="ORF">K450DRAFT_219073</name>
</gene>
<comment type="subcellular location">
    <subcellularLocation>
        <location evidence="1">Cytoplasm</location>
    </subcellularLocation>
</comment>
<dbReference type="AlphaFoldDB" id="A0AAD5HIQ4"/>
<feature type="region of interest" description="Disordered" evidence="3">
    <location>
        <begin position="373"/>
        <end position="398"/>
    </location>
</feature>
<feature type="compositionally biased region" description="Basic and acidic residues" evidence="3">
    <location>
        <begin position="269"/>
        <end position="279"/>
    </location>
</feature>
<dbReference type="SUPFAM" id="SSF89009">
    <property type="entry name" value="GAT-like domain"/>
    <property type="match status" value="1"/>
</dbReference>
<dbReference type="SUPFAM" id="SSF48464">
    <property type="entry name" value="ENTH/VHS domain"/>
    <property type="match status" value="1"/>
</dbReference>
<dbReference type="GO" id="GO:0005545">
    <property type="term" value="F:1-phosphatidylinositol binding"/>
    <property type="evidence" value="ECO:0007669"/>
    <property type="project" value="InterPro"/>
</dbReference>
<dbReference type="Gene3D" id="1.20.58.150">
    <property type="entry name" value="ANTH domain"/>
    <property type="match status" value="1"/>
</dbReference>
<proteinExistence type="predicted"/>
<dbReference type="Gene3D" id="1.25.40.90">
    <property type="match status" value="1"/>
</dbReference>
<dbReference type="CDD" id="cd16988">
    <property type="entry name" value="ANTH_N_YAP180"/>
    <property type="match status" value="1"/>
</dbReference>
<accession>A0AAD5HIQ4</accession>
<dbReference type="GO" id="GO:0072583">
    <property type="term" value="P:clathrin-dependent endocytosis"/>
    <property type="evidence" value="ECO:0007669"/>
    <property type="project" value="InterPro"/>
</dbReference>
<evidence type="ECO:0000313" key="5">
    <source>
        <dbReference type="EMBL" id="KAI8584279.1"/>
    </source>
</evidence>
<dbReference type="GO" id="GO:0048268">
    <property type="term" value="P:clathrin coat assembly"/>
    <property type="evidence" value="ECO:0007669"/>
    <property type="project" value="InterPro"/>
</dbReference>
<feature type="domain" description="ENTH" evidence="4">
    <location>
        <begin position="1"/>
        <end position="123"/>
    </location>
</feature>